<name>A0A9Q3E1C1_9BASI</name>
<organism evidence="1 2">
    <name type="scientific">Austropuccinia psidii MF-1</name>
    <dbReference type="NCBI Taxonomy" id="1389203"/>
    <lineage>
        <taxon>Eukaryota</taxon>
        <taxon>Fungi</taxon>
        <taxon>Dikarya</taxon>
        <taxon>Basidiomycota</taxon>
        <taxon>Pucciniomycotina</taxon>
        <taxon>Pucciniomycetes</taxon>
        <taxon>Pucciniales</taxon>
        <taxon>Sphaerophragmiaceae</taxon>
        <taxon>Austropuccinia</taxon>
    </lineage>
</organism>
<dbReference type="Proteomes" id="UP000765509">
    <property type="component" value="Unassembled WGS sequence"/>
</dbReference>
<dbReference type="Pfam" id="PF02992">
    <property type="entry name" value="Transposase_21"/>
    <property type="match status" value="1"/>
</dbReference>
<protein>
    <submittedName>
        <fullName evidence="1">Uncharacterized protein</fullName>
    </submittedName>
</protein>
<evidence type="ECO:0000313" key="2">
    <source>
        <dbReference type="Proteomes" id="UP000765509"/>
    </source>
</evidence>
<evidence type="ECO:0000313" key="1">
    <source>
        <dbReference type="EMBL" id="MBW0511968.1"/>
    </source>
</evidence>
<dbReference type="AlphaFoldDB" id="A0A9Q3E1C1"/>
<proteinExistence type="predicted"/>
<reference evidence="1" key="1">
    <citation type="submission" date="2021-03" db="EMBL/GenBank/DDBJ databases">
        <title>Draft genome sequence of rust myrtle Austropuccinia psidii MF-1, a brazilian biotype.</title>
        <authorList>
            <person name="Quecine M.C."/>
            <person name="Pachon D.M.R."/>
            <person name="Bonatelli M.L."/>
            <person name="Correr F.H."/>
            <person name="Franceschini L.M."/>
            <person name="Leite T.F."/>
            <person name="Margarido G.R.A."/>
            <person name="Almeida C.A."/>
            <person name="Ferrarezi J.A."/>
            <person name="Labate C.A."/>
        </authorList>
    </citation>
    <scope>NUCLEOTIDE SEQUENCE</scope>
    <source>
        <strain evidence="1">MF-1</strain>
    </source>
</reference>
<accession>A0A9Q3E1C1</accession>
<dbReference type="EMBL" id="AVOT02022506">
    <property type="protein sequence ID" value="MBW0511968.1"/>
    <property type="molecule type" value="Genomic_DNA"/>
</dbReference>
<gene>
    <name evidence="1" type="ORF">O181_051683</name>
</gene>
<dbReference type="InterPro" id="IPR004242">
    <property type="entry name" value="Transposase_21"/>
</dbReference>
<comment type="caution">
    <text evidence="1">The sequence shown here is derived from an EMBL/GenBank/DDBJ whole genome shotgun (WGS) entry which is preliminary data.</text>
</comment>
<sequence length="287" mass="32405">MANNRLKLVFSFFADWFNPRGNMLSGKKESLGCLVLTCLNLPPFLYNKPAFNLLYVIIPGPNSPDIITISHVLKPLVDELLVLKDSVTVKTSQNPEGKQVYVHLLPLIGDLVAIHEAVGFGSHLANQFCSWCKCEANNLPLLKTGAHRIRMEVIEAEQAWKEAKSVSVQEQIRKKTGVWWSELNRIPYQIPNMHIALGVMHNWLEGVLSEHFLRQWVFREDAQEKKKRRLKARAHKGKRMCLENNRASDDGDLMAKSEGLSEMSSNDVQLGKGVGGGFMTKDQMDLV</sequence>
<dbReference type="OrthoDB" id="3039677at2759"/>
<keyword evidence="2" id="KW-1185">Reference proteome</keyword>